<accession>A0ABT6KNS9</accession>
<dbReference type="Gene3D" id="3.90.1580.10">
    <property type="entry name" value="paralog of FGE (formylglycine-generating enzyme)"/>
    <property type="match status" value="1"/>
</dbReference>
<organism evidence="3 4">
    <name type="scientific">Antiquaquibacter oligotrophicus</name>
    <dbReference type="NCBI Taxonomy" id="2880260"/>
    <lineage>
        <taxon>Bacteria</taxon>
        <taxon>Bacillati</taxon>
        <taxon>Actinomycetota</taxon>
        <taxon>Actinomycetes</taxon>
        <taxon>Micrococcales</taxon>
        <taxon>Microbacteriaceae</taxon>
        <taxon>Antiquaquibacter</taxon>
    </lineage>
</organism>
<dbReference type="PANTHER" id="PTHR23150:SF19">
    <property type="entry name" value="FORMYLGLYCINE-GENERATING ENZYME"/>
    <property type="match status" value="1"/>
</dbReference>
<sequence length="317" mass="34685">MAETEPTGSCCMPPGPVDRVDSSPIRATGSHRIEQSSLPGATFVMGDSSGDANPMDGELPRHPVVLDAFEIDITPVTNEQFAEFIEATGYITEAQALGASAVAEVLLRSHAPIPGAERSDPPWWVTVPGADWSHPIGPHSSLEGLHDHPVVHVSWNDANAYCQWAGRRLPTEGEWEYAARAGHSEWTYPWGNDGVEEGGWRANIWQGEFPTHNTGADGWVGTAPVKSFEPNDFGLWQMVGNVWEWCSDRFSPRYYSASVIQDPRGPERGSTRVLRGGSYLCHDSYCNRYRNSARSSNTPSSSMGNAGFRTVSLRAEP</sequence>
<protein>
    <submittedName>
        <fullName evidence="3">Sulfatase modifying factor 1</fullName>
        <ecNumber evidence="3">1.8.3.7</ecNumber>
    </submittedName>
</protein>
<evidence type="ECO:0000313" key="3">
    <source>
        <dbReference type="EMBL" id="MDH6181657.1"/>
    </source>
</evidence>
<dbReference type="Pfam" id="PF03781">
    <property type="entry name" value="FGE-sulfatase"/>
    <property type="match status" value="1"/>
</dbReference>
<evidence type="ECO:0000313" key="4">
    <source>
        <dbReference type="Proteomes" id="UP001160142"/>
    </source>
</evidence>
<dbReference type="Proteomes" id="UP001160142">
    <property type="component" value="Unassembled WGS sequence"/>
</dbReference>
<keyword evidence="3" id="KW-0560">Oxidoreductase</keyword>
<dbReference type="SUPFAM" id="SSF56436">
    <property type="entry name" value="C-type lectin-like"/>
    <property type="match status" value="1"/>
</dbReference>
<dbReference type="GO" id="GO:0120147">
    <property type="term" value="F:formylglycine-generating oxidase activity"/>
    <property type="evidence" value="ECO:0007669"/>
    <property type="project" value="UniProtKB-EC"/>
</dbReference>
<dbReference type="EMBL" id="JARXVQ010000001">
    <property type="protein sequence ID" value="MDH6181657.1"/>
    <property type="molecule type" value="Genomic_DNA"/>
</dbReference>
<reference evidence="3 4" key="1">
    <citation type="submission" date="2023-04" db="EMBL/GenBank/DDBJ databases">
        <title>Genome Encyclopedia of Bacteria and Archaea VI: Functional Genomics of Type Strains.</title>
        <authorList>
            <person name="Whitman W."/>
        </authorList>
    </citation>
    <scope>NUCLEOTIDE SEQUENCE [LARGE SCALE GENOMIC DNA]</scope>
    <source>
        <strain evidence="3 4">SG_E_30_P1</strain>
    </source>
</reference>
<feature type="region of interest" description="Disordered" evidence="1">
    <location>
        <begin position="292"/>
        <end position="317"/>
    </location>
</feature>
<dbReference type="InterPro" id="IPR005532">
    <property type="entry name" value="SUMF_dom"/>
</dbReference>
<name>A0ABT6KNS9_9MICO</name>
<dbReference type="InterPro" id="IPR051043">
    <property type="entry name" value="Sulfatase_Mod_Factor_Kinase"/>
</dbReference>
<feature type="domain" description="Sulfatase-modifying factor enzyme-like" evidence="2">
    <location>
        <begin position="37"/>
        <end position="311"/>
    </location>
</feature>
<dbReference type="RefSeq" id="WP_322133965.1">
    <property type="nucleotide sequence ID" value="NZ_CP085036.1"/>
</dbReference>
<dbReference type="EC" id="1.8.3.7" evidence="3"/>
<proteinExistence type="predicted"/>
<evidence type="ECO:0000256" key="1">
    <source>
        <dbReference type="SAM" id="MobiDB-lite"/>
    </source>
</evidence>
<feature type="compositionally biased region" description="Low complexity" evidence="1">
    <location>
        <begin position="292"/>
        <end position="302"/>
    </location>
</feature>
<dbReference type="InterPro" id="IPR042095">
    <property type="entry name" value="SUMF_sf"/>
</dbReference>
<evidence type="ECO:0000259" key="2">
    <source>
        <dbReference type="Pfam" id="PF03781"/>
    </source>
</evidence>
<dbReference type="PANTHER" id="PTHR23150">
    <property type="entry name" value="SULFATASE MODIFYING FACTOR 1, 2"/>
    <property type="match status" value="1"/>
</dbReference>
<keyword evidence="4" id="KW-1185">Reference proteome</keyword>
<comment type="caution">
    <text evidence="3">The sequence shown here is derived from an EMBL/GenBank/DDBJ whole genome shotgun (WGS) entry which is preliminary data.</text>
</comment>
<gene>
    <name evidence="3" type="ORF">M2152_001839</name>
</gene>
<dbReference type="InterPro" id="IPR016187">
    <property type="entry name" value="CTDL_fold"/>
</dbReference>